<dbReference type="AlphaFoldDB" id="A0A1W1DCW4"/>
<protein>
    <submittedName>
        <fullName evidence="1">Uncharacterized protein</fullName>
    </submittedName>
</protein>
<name>A0A1W1DCW4_9ZZZZ</name>
<gene>
    <name evidence="1" type="ORF">MNB_SUP05-11-554</name>
</gene>
<reference evidence="1" key="1">
    <citation type="submission" date="2016-10" db="EMBL/GenBank/DDBJ databases">
        <authorList>
            <person name="de Groot N.N."/>
        </authorList>
    </citation>
    <scope>NUCLEOTIDE SEQUENCE</scope>
</reference>
<dbReference type="EMBL" id="FPHS01000075">
    <property type="protein sequence ID" value="SFV78952.1"/>
    <property type="molecule type" value="Genomic_DNA"/>
</dbReference>
<proteinExistence type="predicted"/>
<organism evidence="1">
    <name type="scientific">hydrothermal vent metagenome</name>
    <dbReference type="NCBI Taxonomy" id="652676"/>
    <lineage>
        <taxon>unclassified sequences</taxon>
        <taxon>metagenomes</taxon>
        <taxon>ecological metagenomes</taxon>
    </lineage>
</organism>
<evidence type="ECO:0000313" key="1">
    <source>
        <dbReference type="EMBL" id="SFV78952.1"/>
    </source>
</evidence>
<accession>A0A1W1DCW4</accession>
<sequence>MGKLDPIDSASDIHLYFGIKGDLGEDRFVTQGINDSA</sequence>